<dbReference type="KEGG" id="adl:AURDEDRAFT_117613"/>
<reference evidence="2" key="1">
    <citation type="journal article" date="2012" name="Science">
        <title>The Paleozoic origin of enzymatic lignin decomposition reconstructed from 31 fungal genomes.</title>
        <authorList>
            <person name="Floudas D."/>
            <person name="Binder M."/>
            <person name="Riley R."/>
            <person name="Barry K."/>
            <person name="Blanchette R.A."/>
            <person name="Henrissat B."/>
            <person name="Martinez A.T."/>
            <person name="Otillar R."/>
            <person name="Spatafora J.W."/>
            <person name="Yadav J.S."/>
            <person name="Aerts A."/>
            <person name="Benoit I."/>
            <person name="Boyd A."/>
            <person name="Carlson A."/>
            <person name="Copeland A."/>
            <person name="Coutinho P.M."/>
            <person name="de Vries R.P."/>
            <person name="Ferreira P."/>
            <person name="Findley K."/>
            <person name="Foster B."/>
            <person name="Gaskell J."/>
            <person name="Glotzer D."/>
            <person name="Gorecki P."/>
            <person name="Heitman J."/>
            <person name="Hesse C."/>
            <person name="Hori C."/>
            <person name="Igarashi K."/>
            <person name="Jurgens J.A."/>
            <person name="Kallen N."/>
            <person name="Kersten P."/>
            <person name="Kohler A."/>
            <person name="Kuees U."/>
            <person name="Kumar T.K.A."/>
            <person name="Kuo A."/>
            <person name="LaButti K."/>
            <person name="Larrondo L.F."/>
            <person name="Lindquist E."/>
            <person name="Ling A."/>
            <person name="Lombard V."/>
            <person name="Lucas S."/>
            <person name="Lundell T."/>
            <person name="Martin R."/>
            <person name="McLaughlin D.J."/>
            <person name="Morgenstern I."/>
            <person name="Morin E."/>
            <person name="Murat C."/>
            <person name="Nagy L.G."/>
            <person name="Nolan M."/>
            <person name="Ohm R.A."/>
            <person name="Patyshakuliyeva A."/>
            <person name="Rokas A."/>
            <person name="Ruiz-Duenas F.J."/>
            <person name="Sabat G."/>
            <person name="Salamov A."/>
            <person name="Samejima M."/>
            <person name="Schmutz J."/>
            <person name="Slot J.C."/>
            <person name="St John F."/>
            <person name="Stenlid J."/>
            <person name="Sun H."/>
            <person name="Sun S."/>
            <person name="Syed K."/>
            <person name="Tsang A."/>
            <person name="Wiebenga A."/>
            <person name="Young D."/>
            <person name="Pisabarro A."/>
            <person name="Eastwood D.C."/>
            <person name="Martin F."/>
            <person name="Cullen D."/>
            <person name="Grigoriev I.V."/>
            <person name="Hibbett D.S."/>
        </authorList>
    </citation>
    <scope>NUCLEOTIDE SEQUENCE [LARGE SCALE GENOMIC DNA]</scope>
    <source>
        <strain evidence="2">TFB10046</strain>
    </source>
</reference>
<name>J0WRJ9_AURST</name>
<dbReference type="AlphaFoldDB" id="J0WRJ9"/>
<evidence type="ECO:0000313" key="1">
    <source>
        <dbReference type="EMBL" id="EJD34582.1"/>
    </source>
</evidence>
<gene>
    <name evidence="1" type="ORF">AURDEDRAFT_117613</name>
</gene>
<dbReference type="EMBL" id="JH687935">
    <property type="protein sequence ID" value="EJD34582.1"/>
    <property type="molecule type" value="Genomic_DNA"/>
</dbReference>
<keyword evidence="2" id="KW-1185">Reference proteome</keyword>
<dbReference type="Proteomes" id="UP000006514">
    <property type="component" value="Unassembled WGS sequence"/>
</dbReference>
<dbReference type="InParanoid" id="J0WRJ9"/>
<evidence type="ECO:0000313" key="2">
    <source>
        <dbReference type="Proteomes" id="UP000006514"/>
    </source>
</evidence>
<proteinExistence type="predicted"/>
<sequence>MEEGDPPYSGLAHVTRRPAASFSARAVDARASRPSLPLLLRTQSTPLPYCARRRYVCGRPWRYWAFSGDFKASVLCVPPSATMHCAALLFSMVYGDYHAIPGICTTARQADTAMRRTTTAVRSR</sequence>
<accession>J0WRJ9</accession>
<protein>
    <submittedName>
        <fullName evidence="1">Uncharacterized protein</fullName>
    </submittedName>
</protein>
<organism evidence="1 2">
    <name type="scientific">Auricularia subglabra (strain TFB-10046 / SS5)</name>
    <name type="common">White-rot fungus</name>
    <name type="synonym">Auricularia delicata (strain TFB10046)</name>
    <dbReference type="NCBI Taxonomy" id="717982"/>
    <lineage>
        <taxon>Eukaryota</taxon>
        <taxon>Fungi</taxon>
        <taxon>Dikarya</taxon>
        <taxon>Basidiomycota</taxon>
        <taxon>Agaricomycotina</taxon>
        <taxon>Agaricomycetes</taxon>
        <taxon>Auriculariales</taxon>
        <taxon>Auriculariaceae</taxon>
        <taxon>Auricularia</taxon>
    </lineage>
</organism>